<keyword evidence="7" id="KW-1185">Reference proteome</keyword>
<dbReference type="FunFam" id="2.130.10.10:FF:000144">
    <property type="entry name" value="DDB1- and CUL4-associated factor 8"/>
    <property type="match status" value="1"/>
</dbReference>
<dbReference type="InterPro" id="IPR045151">
    <property type="entry name" value="DCAF8"/>
</dbReference>
<protein>
    <recommendedName>
        <fullName evidence="8">DDB1- and CUL4-associated factor 8</fullName>
    </recommendedName>
</protein>
<dbReference type="PROSITE" id="PS50082">
    <property type="entry name" value="WD_REPEATS_2"/>
    <property type="match status" value="1"/>
</dbReference>
<feature type="region of interest" description="Disordered" evidence="5">
    <location>
        <begin position="1"/>
        <end position="133"/>
    </location>
</feature>
<dbReference type="InterPro" id="IPR001680">
    <property type="entry name" value="WD40_rpt"/>
</dbReference>
<evidence type="ECO:0000256" key="4">
    <source>
        <dbReference type="PROSITE-ProRule" id="PRU00221"/>
    </source>
</evidence>
<gene>
    <name evidence="6" type="ORF">NHX12_003793</name>
</gene>
<dbReference type="Pfam" id="PF00400">
    <property type="entry name" value="WD40"/>
    <property type="match status" value="3"/>
</dbReference>
<dbReference type="EMBL" id="JANIIK010000111">
    <property type="protein sequence ID" value="KAJ3594486.1"/>
    <property type="molecule type" value="Genomic_DNA"/>
</dbReference>
<feature type="compositionally biased region" description="Acidic residues" evidence="5">
    <location>
        <begin position="103"/>
        <end position="133"/>
    </location>
</feature>
<proteinExistence type="inferred from homology"/>
<dbReference type="Proteomes" id="UP001148018">
    <property type="component" value="Unassembled WGS sequence"/>
</dbReference>
<dbReference type="PANTHER" id="PTHR15574">
    <property type="entry name" value="WD REPEAT DOMAIN-CONTAINING FAMILY"/>
    <property type="match status" value="1"/>
</dbReference>
<dbReference type="InterPro" id="IPR036322">
    <property type="entry name" value="WD40_repeat_dom_sf"/>
</dbReference>
<reference evidence="6" key="1">
    <citation type="submission" date="2022-07" db="EMBL/GenBank/DDBJ databases">
        <title>Chromosome-level genome of Muraenolepis orangiensis.</title>
        <authorList>
            <person name="Kim J."/>
        </authorList>
    </citation>
    <scope>NUCLEOTIDE SEQUENCE</scope>
    <source>
        <strain evidence="6">KU_S4_2022</strain>
        <tissue evidence="6">Muscle</tissue>
    </source>
</reference>
<dbReference type="InterPro" id="IPR015943">
    <property type="entry name" value="WD40/YVTN_repeat-like_dom_sf"/>
</dbReference>
<keyword evidence="1 4" id="KW-0853">WD repeat</keyword>
<evidence type="ECO:0000313" key="7">
    <source>
        <dbReference type="Proteomes" id="UP001148018"/>
    </source>
</evidence>
<evidence type="ECO:0008006" key="8">
    <source>
        <dbReference type="Google" id="ProtNLM"/>
    </source>
</evidence>
<evidence type="ECO:0000256" key="3">
    <source>
        <dbReference type="ARBA" id="ARBA00060821"/>
    </source>
</evidence>
<feature type="compositionally biased region" description="Basic and acidic residues" evidence="5">
    <location>
        <begin position="516"/>
        <end position="535"/>
    </location>
</feature>
<comment type="caution">
    <text evidence="6">The sequence shown here is derived from an EMBL/GenBank/DDBJ whole genome shotgun (WGS) entry which is preliminary data.</text>
</comment>
<feature type="compositionally biased region" description="Acidic residues" evidence="5">
    <location>
        <begin position="66"/>
        <end position="75"/>
    </location>
</feature>
<keyword evidence="2" id="KW-0677">Repeat</keyword>
<dbReference type="OrthoDB" id="4869960at2759"/>
<dbReference type="AlphaFoldDB" id="A0A9Q0DU23"/>
<feature type="region of interest" description="Disordered" evidence="5">
    <location>
        <begin position="556"/>
        <end position="581"/>
    </location>
</feature>
<dbReference type="GO" id="GO:0005737">
    <property type="term" value="C:cytoplasm"/>
    <property type="evidence" value="ECO:0007669"/>
    <property type="project" value="TreeGrafter"/>
</dbReference>
<evidence type="ECO:0000313" key="6">
    <source>
        <dbReference type="EMBL" id="KAJ3594486.1"/>
    </source>
</evidence>
<dbReference type="SUPFAM" id="SSF50978">
    <property type="entry name" value="WD40 repeat-like"/>
    <property type="match status" value="1"/>
</dbReference>
<dbReference type="GO" id="GO:0080008">
    <property type="term" value="C:Cul4-RING E3 ubiquitin ligase complex"/>
    <property type="evidence" value="ECO:0007669"/>
    <property type="project" value="TreeGrafter"/>
</dbReference>
<evidence type="ECO:0000256" key="5">
    <source>
        <dbReference type="SAM" id="MobiDB-lite"/>
    </source>
</evidence>
<feature type="repeat" description="WD" evidence="4">
    <location>
        <begin position="188"/>
        <end position="220"/>
    </location>
</feature>
<sequence>MAESEGKASAASGISDVTGQEDTHEEGDASGSKGEQQTASSQTAEGSRVSGLSAPSDTESGVGGDEGPEEEDTDSMDGSGLGRPGSGTDRASGPTAPPPLTRDDDDDDDHDEEEEEDDDDDDDEGEEEEDEQAMEAWLKADVSDLRGPNWQAVPSLRSREIGRNSQQFVRRVCGARGLVQRLELQGRLERHTGCVNTLHFNPSGTRLASGSDDLRVIIWDWAVRRAELEFDSGHKSNVFQAKFLPHSGDSTIAMCARDGQIRVAELSATQRCKSTKRVAQHKGAAHKLALDPDSPCSFLSAGEDAVVFGIDLRLDRPANKLVVVKEGDKKVGLYTIFVNPAKTHQFAVGGRDQYIRIYDQRKINQNDHNGVLKKFCPSHLVSSESKTNVTCLVYSHDGTELLASYNDEDIYLFDSSHSDGADYLRRFKGHRNNATVKGVNFYGPSSEFVVSGSDCGRIYLWDKYSSRIVQFIEGDLGGVVNCLEPHPHLPGLATSGLDHDVKLWAPTAEQPTSLKGLKEVMKKNKRERDEDSVRHSDQYDTQLLWFLMRHMRNRRPQRSWSSPDSSEEEDGGPDHLQCMSS</sequence>
<evidence type="ECO:0000256" key="1">
    <source>
        <dbReference type="ARBA" id="ARBA00022574"/>
    </source>
</evidence>
<organism evidence="6 7">
    <name type="scientific">Muraenolepis orangiensis</name>
    <name type="common">Patagonian moray cod</name>
    <dbReference type="NCBI Taxonomy" id="630683"/>
    <lineage>
        <taxon>Eukaryota</taxon>
        <taxon>Metazoa</taxon>
        <taxon>Chordata</taxon>
        <taxon>Craniata</taxon>
        <taxon>Vertebrata</taxon>
        <taxon>Euteleostomi</taxon>
        <taxon>Actinopterygii</taxon>
        <taxon>Neopterygii</taxon>
        <taxon>Teleostei</taxon>
        <taxon>Neoteleostei</taxon>
        <taxon>Acanthomorphata</taxon>
        <taxon>Zeiogadaria</taxon>
        <taxon>Gadariae</taxon>
        <taxon>Gadiformes</taxon>
        <taxon>Muraenolepidoidei</taxon>
        <taxon>Muraenolepididae</taxon>
        <taxon>Muraenolepis</taxon>
    </lineage>
</organism>
<accession>A0A9Q0DU23</accession>
<dbReference type="SMART" id="SM00320">
    <property type="entry name" value="WD40"/>
    <property type="match status" value="7"/>
</dbReference>
<dbReference type="Gene3D" id="2.130.10.10">
    <property type="entry name" value="YVTN repeat-like/Quinoprotein amine dehydrogenase"/>
    <property type="match status" value="1"/>
</dbReference>
<dbReference type="PROSITE" id="PS50294">
    <property type="entry name" value="WD_REPEATS_REGION"/>
    <property type="match status" value="1"/>
</dbReference>
<evidence type="ECO:0000256" key="2">
    <source>
        <dbReference type="ARBA" id="ARBA00022737"/>
    </source>
</evidence>
<comment type="similarity">
    <text evidence="3">Belongs to the WD repeat DCAF8 family.</text>
</comment>
<feature type="compositionally biased region" description="Polar residues" evidence="5">
    <location>
        <begin position="33"/>
        <end position="45"/>
    </location>
</feature>
<feature type="region of interest" description="Disordered" evidence="5">
    <location>
        <begin position="514"/>
        <end position="535"/>
    </location>
</feature>
<dbReference type="PANTHER" id="PTHR15574:SF21">
    <property type="entry name" value="DDB1- AND CUL4-ASSOCIATED FACTOR 8"/>
    <property type="match status" value="1"/>
</dbReference>
<name>A0A9Q0DU23_9TELE</name>